<gene>
    <name evidence="2" type="ORF">KIPB_006200</name>
</gene>
<sequence length="877" mass="92048">VDIEACVSGFRASPVPGLVVVDPYTVTKQWSSIVASIPDGQREACTKGLPDTPVAADLVSMPPEARAILLLALIKHTVTEAVVVAEGDAGREVDGVSVLSPLSLPNRAQAQTVLVAGFRSHELDIPLLDSCLTLSGSVCLYPYASPLGMSTDEYAEVTALRKDLQDALKKAGSDLAEATDLEAMPKPEGLIDNAKAAKPKATGKEKGSKDKDREKEAKAEEDSASLPPSPLASLPAPVIRVQSMSVPAMQLRQASVQAALAEAEAERELEREREREAEAAGEEADVGASPSKAKSRTAAKAPSRTKGGASRAKGAEVSVEDIETRARLHMSEGLGTVAVEAVARALARDILERTAYLMWLDHHRVCDLSAQGTRPDSEYRHSLLTHVSPGAIAISPVEGTPPSPSAALAPVSSVAETRRRERESEMRAYAQILAGVPAELQGVGCVLHAMVEHVSRFGQGDDDALPQQPETTTRQGDRVSVFDGVAISLAHPSLSPSSDASSFLRDAAMMCTRAVRRMHPGGGLPSMGEVGQDDEDGEAEGEDIREVQSFFLDPRGLTATPIDTAPVGRNGQSGPHPLADYPYLMAMSDVIEAGGVEGEEAEVVTERVTDQTVSLPLPQGHGYHSIQTAVSVSHRDMAVMGDAPSVTWSANPSIKSVILDHSTAHVTAPRRVLVPGPSTCDPLATPPVVPCYSVWRQDTSVDAALASCVTEDASTGTPNLHFLGVHHLPTPGVVSDAVERGDKGGDGSTGEAVPLSHIPSEAEGETGVPPTEGEGDSATTPILYRDAAIPEGRGVTLVPSVYGMAEGEGEGEEGRDEGKRKRDPVKPKAKAAKGKGKQAEQAEDDTPSPTSTLSVSRPTEGECVLPTADHSVIVSDR</sequence>
<feature type="region of interest" description="Disordered" evidence="1">
    <location>
        <begin position="179"/>
        <end position="234"/>
    </location>
</feature>
<protein>
    <submittedName>
        <fullName evidence="2">Uncharacterized protein</fullName>
    </submittedName>
</protein>
<feature type="compositionally biased region" description="Basic residues" evidence="1">
    <location>
        <begin position="827"/>
        <end position="836"/>
    </location>
</feature>
<keyword evidence="3" id="KW-1185">Reference proteome</keyword>
<feature type="compositionally biased region" description="Basic and acidic residues" evidence="1">
    <location>
        <begin position="202"/>
        <end position="221"/>
    </location>
</feature>
<organism evidence="2 3">
    <name type="scientific">Kipferlia bialata</name>
    <dbReference type="NCBI Taxonomy" id="797122"/>
    <lineage>
        <taxon>Eukaryota</taxon>
        <taxon>Metamonada</taxon>
        <taxon>Carpediemonas-like organisms</taxon>
        <taxon>Kipferlia</taxon>
    </lineage>
</organism>
<feature type="compositionally biased region" description="Basic and acidic residues" evidence="1">
    <location>
        <begin position="264"/>
        <end position="278"/>
    </location>
</feature>
<accession>A0A9K3CZU1</accession>
<feature type="non-terminal residue" evidence="2">
    <location>
        <position position="1"/>
    </location>
</feature>
<comment type="caution">
    <text evidence="2">The sequence shown here is derived from an EMBL/GenBank/DDBJ whole genome shotgun (WGS) entry which is preliminary data.</text>
</comment>
<name>A0A9K3CZU1_9EUKA</name>
<dbReference type="Proteomes" id="UP000265618">
    <property type="component" value="Unassembled WGS sequence"/>
</dbReference>
<proteinExistence type="predicted"/>
<dbReference type="AlphaFoldDB" id="A0A9K3CZU1"/>
<evidence type="ECO:0000313" key="3">
    <source>
        <dbReference type="Proteomes" id="UP000265618"/>
    </source>
</evidence>
<reference evidence="2 3" key="1">
    <citation type="journal article" date="2018" name="PLoS ONE">
        <title>The draft genome of Kipferlia bialata reveals reductive genome evolution in fornicate parasites.</title>
        <authorList>
            <person name="Tanifuji G."/>
            <person name="Takabayashi S."/>
            <person name="Kume K."/>
            <person name="Takagi M."/>
            <person name="Nakayama T."/>
            <person name="Kamikawa R."/>
            <person name="Inagaki Y."/>
            <person name="Hashimoto T."/>
        </authorList>
    </citation>
    <scope>NUCLEOTIDE SEQUENCE [LARGE SCALE GENOMIC DNA]</scope>
    <source>
        <strain evidence="2">NY0173</strain>
    </source>
</reference>
<feature type="compositionally biased region" description="Polar residues" evidence="1">
    <location>
        <begin position="847"/>
        <end position="857"/>
    </location>
</feature>
<feature type="region of interest" description="Disordered" evidence="1">
    <location>
        <begin position="734"/>
        <end position="778"/>
    </location>
</feature>
<feature type="compositionally biased region" description="Basic and acidic residues" evidence="1">
    <location>
        <begin position="816"/>
        <end position="826"/>
    </location>
</feature>
<feature type="region of interest" description="Disordered" evidence="1">
    <location>
        <begin position="805"/>
        <end position="877"/>
    </location>
</feature>
<feature type="region of interest" description="Disordered" evidence="1">
    <location>
        <begin position="263"/>
        <end position="317"/>
    </location>
</feature>
<evidence type="ECO:0000256" key="1">
    <source>
        <dbReference type="SAM" id="MobiDB-lite"/>
    </source>
</evidence>
<feature type="region of interest" description="Disordered" evidence="1">
    <location>
        <begin position="458"/>
        <end position="478"/>
    </location>
</feature>
<dbReference type="EMBL" id="BDIP01001566">
    <property type="protein sequence ID" value="GIQ84664.1"/>
    <property type="molecule type" value="Genomic_DNA"/>
</dbReference>
<evidence type="ECO:0000313" key="2">
    <source>
        <dbReference type="EMBL" id="GIQ84664.1"/>
    </source>
</evidence>